<gene>
    <name evidence="1" type="ORF">XJ44_05655</name>
</gene>
<name>A0ABX3IIV2_9BACT</name>
<protein>
    <submittedName>
        <fullName evidence="1">Uncharacterized protein</fullName>
    </submittedName>
</protein>
<evidence type="ECO:0000313" key="1">
    <source>
        <dbReference type="EMBL" id="ONN27263.1"/>
    </source>
</evidence>
<accession>A0ABX3IIV2</accession>
<sequence>MKKIVFLFLFLQILSFAQILDFWVDPFFDTYGFSITQDIEFWKVKALLRYDINVNWEQGFPVFEANVPEIFFDLNAKIYSVEYGFFHRKVPFSVFVNPYEMGLNVRYGFTGFYNDYCYFSGNFLDVSFKEGLINVGLKYKDFRIFYEKFLEKNIFGIQIDDLIFFYDEYGLEAALYFQDEYFGLYFNPVNNLLGMAIFSKNNYLFITQEEMYMNVKWGEINVFGRFQKEKRKFAFGFKIW</sequence>
<dbReference type="Proteomes" id="UP000242616">
    <property type="component" value="Unassembled WGS sequence"/>
</dbReference>
<organism evidence="1 2">
    <name type="scientific">Thermosipho affectus</name>
    <dbReference type="NCBI Taxonomy" id="660294"/>
    <lineage>
        <taxon>Bacteria</taxon>
        <taxon>Thermotogati</taxon>
        <taxon>Thermotogota</taxon>
        <taxon>Thermotogae</taxon>
        <taxon>Thermotogales</taxon>
        <taxon>Fervidobacteriaceae</taxon>
        <taxon>Thermosipho</taxon>
    </lineage>
</organism>
<dbReference type="RefSeq" id="WP_075666032.1">
    <property type="nucleotide sequence ID" value="NZ_LBFC01000018.1"/>
</dbReference>
<dbReference type="EMBL" id="LBFC01000018">
    <property type="protein sequence ID" value="ONN27263.1"/>
    <property type="molecule type" value="Genomic_DNA"/>
</dbReference>
<comment type="caution">
    <text evidence="1">The sequence shown here is derived from an EMBL/GenBank/DDBJ whole genome shotgun (WGS) entry which is preliminary data.</text>
</comment>
<keyword evidence="2" id="KW-1185">Reference proteome</keyword>
<proteinExistence type="predicted"/>
<evidence type="ECO:0000313" key="2">
    <source>
        <dbReference type="Proteomes" id="UP000242616"/>
    </source>
</evidence>
<reference evidence="1 2" key="1">
    <citation type="submission" date="2015-06" db="EMBL/GenBank/DDBJ databases">
        <title>Genome sequencing of Thermotogales isolates from hydrothermal vents.</title>
        <authorList>
            <person name="Haverkamp T.H."/>
            <person name="Kublanov I.V."/>
            <person name="Nesbo C.L."/>
        </authorList>
    </citation>
    <scope>NUCLEOTIDE SEQUENCE [LARGE SCALE GENOMIC DNA]</scope>
    <source>
        <strain evidence="2">ik275mar</strain>
    </source>
</reference>